<accession>A0A5B6VXS1</accession>
<reference evidence="3" key="1">
    <citation type="journal article" date="2019" name="Plant Biotechnol. J.">
        <title>Genome sequencing of the Australian wild diploid species Gossypium australe highlights disease resistance and delayed gland morphogenesis.</title>
        <authorList>
            <person name="Cai Y."/>
            <person name="Cai X."/>
            <person name="Wang Q."/>
            <person name="Wang P."/>
            <person name="Zhang Y."/>
            <person name="Cai C."/>
            <person name="Xu Y."/>
            <person name="Wang K."/>
            <person name="Zhou Z."/>
            <person name="Wang C."/>
            <person name="Geng S."/>
            <person name="Li B."/>
            <person name="Dong Q."/>
            <person name="Hou Y."/>
            <person name="Wang H."/>
            <person name="Ai P."/>
            <person name="Liu Z."/>
            <person name="Yi F."/>
            <person name="Sun M."/>
            <person name="An G."/>
            <person name="Cheng J."/>
            <person name="Zhang Y."/>
            <person name="Shi Q."/>
            <person name="Xie Y."/>
            <person name="Shi X."/>
            <person name="Chang Y."/>
            <person name="Huang F."/>
            <person name="Chen Y."/>
            <person name="Hong S."/>
            <person name="Mi L."/>
            <person name="Sun Q."/>
            <person name="Zhang L."/>
            <person name="Zhou B."/>
            <person name="Peng R."/>
            <person name="Zhang X."/>
            <person name="Liu F."/>
        </authorList>
    </citation>
    <scope>NUCLEOTIDE SEQUENCE [LARGE SCALE GENOMIC DNA]</scope>
    <source>
        <strain evidence="3">cv. PA1801</strain>
    </source>
</reference>
<comment type="caution">
    <text evidence="2">The sequence shown here is derived from an EMBL/GenBank/DDBJ whole genome shotgun (WGS) entry which is preliminary data.</text>
</comment>
<evidence type="ECO:0000313" key="3">
    <source>
        <dbReference type="Proteomes" id="UP000325315"/>
    </source>
</evidence>
<dbReference type="OrthoDB" id="694103at2759"/>
<dbReference type="InterPro" id="IPR005162">
    <property type="entry name" value="Retrotrans_gag_dom"/>
</dbReference>
<dbReference type="PANTHER" id="PTHR33223:SF11">
    <property type="entry name" value="ELEMENT PROTEIN, PUTATIVE-RELATED"/>
    <property type="match status" value="1"/>
</dbReference>
<dbReference type="Pfam" id="PF03732">
    <property type="entry name" value="Retrotrans_gag"/>
    <property type="match status" value="1"/>
</dbReference>
<dbReference type="AlphaFoldDB" id="A0A5B6VXS1"/>
<sequence>MTKDLNQHLKWFLQLCDTFKYNEVTNDVIRLRLFPFSLFYNAFSWLDSQAPGSITTWDDLAGKFLQKFFPISKALEGESFHEAWESFKILVQKCPHHGFPEWIRL</sequence>
<evidence type="ECO:0000313" key="2">
    <source>
        <dbReference type="EMBL" id="KAA3474211.1"/>
    </source>
</evidence>
<name>A0A5B6VXS1_9ROSI</name>
<evidence type="ECO:0000259" key="1">
    <source>
        <dbReference type="Pfam" id="PF03732"/>
    </source>
</evidence>
<dbReference type="EMBL" id="SMMG02000005">
    <property type="protein sequence ID" value="KAA3474211.1"/>
    <property type="molecule type" value="Genomic_DNA"/>
</dbReference>
<protein>
    <submittedName>
        <fullName evidence="2">Myb-like protein D</fullName>
    </submittedName>
</protein>
<organism evidence="2 3">
    <name type="scientific">Gossypium australe</name>
    <dbReference type="NCBI Taxonomy" id="47621"/>
    <lineage>
        <taxon>Eukaryota</taxon>
        <taxon>Viridiplantae</taxon>
        <taxon>Streptophyta</taxon>
        <taxon>Embryophyta</taxon>
        <taxon>Tracheophyta</taxon>
        <taxon>Spermatophyta</taxon>
        <taxon>Magnoliopsida</taxon>
        <taxon>eudicotyledons</taxon>
        <taxon>Gunneridae</taxon>
        <taxon>Pentapetalae</taxon>
        <taxon>rosids</taxon>
        <taxon>malvids</taxon>
        <taxon>Malvales</taxon>
        <taxon>Malvaceae</taxon>
        <taxon>Malvoideae</taxon>
        <taxon>Gossypium</taxon>
    </lineage>
</organism>
<gene>
    <name evidence="2" type="ORF">EPI10_024521</name>
</gene>
<dbReference type="PANTHER" id="PTHR33223">
    <property type="entry name" value="CCHC-TYPE DOMAIN-CONTAINING PROTEIN"/>
    <property type="match status" value="1"/>
</dbReference>
<keyword evidence="3" id="KW-1185">Reference proteome</keyword>
<proteinExistence type="predicted"/>
<feature type="domain" description="Retrotransposon gag" evidence="1">
    <location>
        <begin position="32"/>
        <end position="102"/>
    </location>
</feature>
<dbReference type="Proteomes" id="UP000325315">
    <property type="component" value="Unassembled WGS sequence"/>
</dbReference>